<reference evidence="3" key="1">
    <citation type="submission" date="2017-09" db="EMBL/GenBank/DDBJ databases">
        <title>FDA dAtabase for Regulatory Grade micrObial Sequences (FDA-ARGOS): Supporting development and validation of Infectious Disease Dx tests.</title>
        <authorList>
            <person name="Minogue T."/>
            <person name="Wolcott M."/>
            <person name="Wasieloski L."/>
            <person name="Aguilar W."/>
            <person name="Moore D."/>
            <person name="Tallon L."/>
            <person name="Sadzewicz L."/>
            <person name="Ott S."/>
            <person name="Zhao X."/>
            <person name="Nagaraj S."/>
            <person name="Vavikolanu K."/>
            <person name="Aluvathingal J."/>
            <person name="Nadendla S."/>
            <person name="Sichtig H."/>
        </authorList>
    </citation>
    <scope>NUCLEOTIDE SEQUENCE [LARGE SCALE GENOMIC DNA]</scope>
    <source>
        <strain evidence="3">FDAARGOS_387</strain>
    </source>
</reference>
<dbReference type="AlphaFoldDB" id="A0A2C6DS89"/>
<dbReference type="EMBL" id="PDDX01000001">
    <property type="protein sequence ID" value="PHI31192.1"/>
    <property type="molecule type" value="Genomic_DNA"/>
</dbReference>
<dbReference type="Proteomes" id="UP000224974">
    <property type="component" value="Unassembled WGS sequence"/>
</dbReference>
<reference evidence="1" key="2">
    <citation type="submission" date="2017-09" db="EMBL/GenBank/DDBJ databases">
        <title>FDA dAtabase for Regulatory Grade micrObial Sequences (FDA-ARGOS): Supporting development and validation of Infectious Disease Dx tests.</title>
        <authorList>
            <person name="Minogue T."/>
            <person name="Wolcott M."/>
            <person name="Wasieloski L."/>
            <person name="Aguilar W."/>
            <person name="Moore D."/>
            <person name="Tallon L.J."/>
            <person name="Sadzewicz L."/>
            <person name="Ott S."/>
            <person name="Zhao X."/>
            <person name="Nagaraj S."/>
            <person name="Vavikolanu K."/>
            <person name="Aluvathingal J."/>
            <person name="Nadendla S."/>
            <person name="Sichtig H."/>
        </authorList>
    </citation>
    <scope>NUCLEOTIDE SEQUENCE</scope>
    <source>
        <strain evidence="1">FDAARGOS_387</strain>
    </source>
</reference>
<evidence type="ECO:0000313" key="1">
    <source>
        <dbReference type="EMBL" id="PHI31192.1"/>
    </source>
</evidence>
<dbReference type="Proteomes" id="UP000373449">
    <property type="component" value="Unassembled WGS sequence"/>
</dbReference>
<proteinExistence type="predicted"/>
<name>A0A2C6DS89_9GAMM</name>
<evidence type="ECO:0000313" key="3">
    <source>
        <dbReference type="Proteomes" id="UP000224974"/>
    </source>
</evidence>
<sequence>MRKPTSLDQAKHKAELASSLFATIMEKASKEHCSPELQDLIAIACDLNQEISHSLSTEVGA</sequence>
<dbReference type="STRING" id="1111728.GCA_000427805_04984"/>
<keyword evidence="3" id="KW-1185">Reference proteome</keyword>
<dbReference type="RefSeq" id="WP_029096165.1">
    <property type="nucleotide sequence ID" value="NZ_CAADJA010000002.1"/>
</dbReference>
<accession>A0A2C6DS89</accession>
<evidence type="ECO:0000313" key="4">
    <source>
        <dbReference type="Proteomes" id="UP000373449"/>
    </source>
</evidence>
<gene>
    <name evidence="1" type="ORF">CRN84_18535</name>
    <name evidence="2" type="ORF">NCTC12282_05098</name>
</gene>
<dbReference type="EMBL" id="CAADJA010000002">
    <property type="protein sequence ID" value="VFS51455.1"/>
    <property type="molecule type" value="Genomic_DNA"/>
</dbReference>
<organism evidence="1 3">
    <name type="scientific">Budvicia aquatica</name>
    <dbReference type="NCBI Taxonomy" id="82979"/>
    <lineage>
        <taxon>Bacteria</taxon>
        <taxon>Pseudomonadati</taxon>
        <taxon>Pseudomonadota</taxon>
        <taxon>Gammaproteobacteria</taxon>
        <taxon>Enterobacterales</taxon>
        <taxon>Budviciaceae</taxon>
        <taxon>Budvicia</taxon>
    </lineage>
</organism>
<protein>
    <submittedName>
        <fullName evidence="1">Uncharacterized protein</fullName>
    </submittedName>
</protein>
<evidence type="ECO:0000313" key="2">
    <source>
        <dbReference type="EMBL" id="VFS51455.1"/>
    </source>
</evidence>
<reference evidence="2 4" key="3">
    <citation type="submission" date="2019-03" db="EMBL/GenBank/DDBJ databases">
        <authorList>
            <consortium name="Pathogen Informatics"/>
        </authorList>
    </citation>
    <scope>NUCLEOTIDE SEQUENCE [LARGE SCALE GENOMIC DNA]</scope>
    <source>
        <strain evidence="2 4">NCTC12282</strain>
    </source>
</reference>
<dbReference type="OrthoDB" id="6434572at2"/>